<dbReference type="PRINTS" id="PR00385">
    <property type="entry name" value="P450"/>
</dbReference>
<comment type="similarity">
    <text evidence="1 6">Belongs to the cytochrome P450 family.</text>
</comment>
<dbReference type="GO" id="GO:0004497">
    <property type="term" value="F:monooxygenase activity"/>
    <property type="evidence" value="ECO:0007669"/>
    <property type="project" value="UniProtKB-KW"/>
</dbReference>
<dbReference type="Proteomes" id="UP000652761">
    <property type="component" value="Unassembled WGS sequence"/>
</dbReference>
<dbReference type="OrthoDB" id="1470350at2759"/>
<dbReference type="InterPro" id="IPR036396">
    <property type="entry name" value="Cyt_P450_sf"/>
</dbReference>
<proteinExistence type="inferred from homology"/>
<evidence type="ECO:0000256" key="1">
    <source>
        <dbReference type="ARBA" id="ARBA00010617"/>
    </source>
</evidence>
<evidence type="ECO:0000256" key="4">
    <source>
        <dbReference type="ARBA" id="ARBA00023004"/>
    </source>
</evidence>
<dbReference type="InterPro" id="IPR001128">
    <property type="entry name" value="Cyt_P450"/>
</dbReference>
<dbReference type="PANTHER" id="PTHR24296">
    <property type="entry name" value="CYTOCHROME P450"/>
    <property type="match status" value="1"/>
</dbReference>
<dbReference type="InterPro" id="IPR002401">
    <property type="entry name" value="Cyt_P450_E_grp-I"/>
</dbReference>
<evidence type="ECO:0000256" key="5">
    <source>
        <dbReference type="PIRSR" id="PIRSR602401-1"/>
    </source>
</evidence>
<dbReference type="PROSITE" id="PS00086">
    <property type="entry name" value="CYTOCHROME_P450"/>
    <property type="match status" value="1"/>
</dbReference>
<keyword evidence="5 6" id="KW-0349">Heme</keyword>
<keyword evidence="6" id="KW-0503">Monooxygenase</keyword>
<protein>
    <recommendedName>
        <fullName evidence="10">Cytochrome P450 94A1</fullName>
    </recommendedName>
</protein>
<dbReference type="EMBL" id="NMUH01001382">
    <property type="protein sequence ID" value="MQL91830.1"/>
    <property type="molecule type" value="Genomic_DNA"/>
</dbReference>
<organism evidence="8 9">
    <name type="scientific">Colocasia esculenta</name>
    <name type="common">Wild taro</name>
    <name type="synonym">Arum esculentum</name>
    <dbReference type="NCBI Taxonomy" id="4460"/>
    <lineage>
        <taxon>Eukaryota</taxon>
        <taxon>Viridiplantae</taxon>
        <taxon>Streptophyta</taxon>
        <taxon>Embryophyta</taxon>
        <taxon>Tracheophyta</taxon>
        <taxon>Spermatophyta</taxon>
        <taxon>Magnoliopsida</taxon>
        <taxon>Liliopsida</taxon>
        <taxon>Araceae</taxon>
        <taxon>Aroideae</taxon>
        <taxon>Colocasieae</taxon>
        <taxon>Colocasia</taxon>
    </lineage>
</organism>
<comment type="caution">
    <text evidence="8">The sequence shown here is derived from an EMBL/GenBank/DDBJ whole genome shotgun (WGS) entry which is preliminary data.</text>
</comment>
<keyword evidence="7" id="KW-1133">Transmembrane helix</keyword>
<name>A0A843VDP3_COLES</name>
<evidence type="ECO:0000256" key="2">
    <source>
        <dbReference type="ARBA" id="ARBA00022723"/>
    </source>
</evidence>
<accession>A0A843VDP3</accession>
<evidence type="ECO:0000256" key="7">
    <source>
        <dbReference type="SAM" id="Phobius"/>
    </source>
</evidence>
<dbReference type="InterPro" id="IPR017972">
    <property type="entry name" value="Cyt_P450_CS"/>
</dbReference>
<dbReference type="Pfam" id="PF00067">
    <property type="entry name" value="p450"/>
    <property type="match status" value="1"/>
</dbReference>
<evidence type="ECO:0000313" key="9">
    <source>
        <dbReference type="Proteomes" id="UP000652761"/>
    </source>
</evidence>
<feature type="binding site" description="axial binding residue" evidence="5">
    <location>
        <position position="473"/>
    </location>
    <ligand>
        <name>heme</name>
        <dbReference type="ChEBI" id="CHEBI:30413"/>
    </ligand>
    <ligandPart>
        <name>Fe</name>
        <dbReference type="ChEBI" id="CHEBI:18248"/>
    </ligandPart>
</feature>
<evidence type="ECO:0000256" key="3">
    <source>
        <dbReference type="ARBA" id="ARBA00023002"/>
    </source>
</evidence>
<evidence type="ECO:0000256" key="6">
    <source>
        <dbReference type="RuleBase" id="RU000461"/>
    </source>
</evidence>
<feature type="transmembrane region" description="Helical" evidence="7">
    <location>
        <begin position="12"/>
        <end position="30"/>
    </location>
</feature>
<gene>
    <name evidence="8" type="ORF">Taro_024443</name>
</gene>
<dbReference type="Gene3D" id="1.10.630.10">
    <property type="entry name" value="Cytochrome P450"/>
    <property type="match status" value="1"/>
</dbReference>
<dbReference type="GO" id="GO:0005506">
    <property type="term" value="F:iron ion binding"/>
    <property type="evidence" value="ECO:0007669"/>
    <property type="project" value="InterPro"/>
</dbReference>
<comment type="cofactor">
    <cofactor evidence="5">
        <name>heme</name>
        <dbReference type="ChEBI" id="CHEBI:30413"/>
    </cofactor>
</comment>
<sequence>METTALHSLLPFPTLILTCTTFVVVVVVVFKATAADKKRHVDGRSDSGYPVIGNVVGLLRNRHRFLDWASDMLSASPTSTIRVHSFLNLTPPGVCTADPTNIDHLLRANFANYVKGRRQAAALSDLLGRGIFVADGAAWLLQRKIASREFTTRSLRSFVVDVVGAEIRNRLLPFLSAAADRGDVVDLQDVLSRFGFDNICNLAFGTDPACLDLGGRPAPSFVAAFDEAVQISYRRLLSPVPAIWKLKRALNLGSERRLREAIRVIDDYAAGIISSRRCHPGGVGQPQDLLSRFAACLEEDAELRRSVGAEGCGEERFLRDIVVSFVLAGKDSTSAALTWFFWLLSENPFCERRILSEIRKAFEPEAEGGRGGYEGLKQLHYLHAAVTEAMRLYPPVPINSRVAAGKDVLPDGTRVAAGWFADYSAYAMGRSERVWGKGCGEYRPERWLNGEGEFAGEAEAARFPVFHAGPRMCLGREMAYLQMKAVAASVLDRFVVEPVRKAGPPACELSVTLKMKGGFPVRVKRR</sequence>
<dbReference type="GO" id="GO:0020037">
    <property type="term" value="F:heme binding"/>
    <property type="evidence" value="ECO:0007669"/>
    <property type="project" value="InterPro"/>
</dbReference>
<keyword evidence="3 6" id="KW-0560">Oxidoreductase</keyword>
<keyword evidence="7" id="KW-0472">Membrane</keyword>
<dbReference type="GO" id="GO:0006629">
    <property type="term" value="P:lipid metabolic process"/>
    <property type="evidence" value="ECO:0007669"/>
    <property type="project" value="UniProtKB-ARBA"/>
</dbReference>
<dbReference type="CDD" id="cd11064">
    <property type="entry name" value="CYP86A"/>
    <property type="match status" value="1"/>
</dbReference>
<dbReference type="PRINTS" id="PR00463">
    <property type="entry name" value="EP450I"/>
</dbReference>
<keyword evidence="9" id="KW-1185">Reference proteome</keyword>
<dbReference type="SUPFAM" id="SSF48264">
    <property type="entry name" value="Cytochrome P450"/>
    <property type="match status" value="1"/>
</dbReference>
<reference evidence="8" key="1">
    <citation type="submission" date="2017-07" db="EMBL/GenBank/DDBJ databases">
        <title>Taro Niue Genome Assembly and Annotation.</title>
        <authorList>
            <person name="Atibalentja N."/>
            <person name="Keating K."/>
            <person name="Fields C.J."/>
        </authorList>
    </citation>
    <scope>NUCLEOTIDE SEQUENCE</scope>
    <source>
        <strain evidence="8">Niue_2</strain>
        <tissue evidence="8">Leaf</tissue>
    </source>
</reference>
<dbReference type="AlphaFoldDB" id="A0A843VDP3"/>
<keyword evidence="7" id="KW-0812">Transmembrane</keyword>
<keyword evidence="2 5" id="KW-0479">Metal-binding</keyword>
<evidence type="ECO:0008006" key="10">
    <source>
        <dbReference type="Google" id="ProtNLM"/>
    </source>
</evidence>
<dbReference type="GO" id="GO:0016705">
    <property type="term" value="F:oxidoreductase activity, acting on paired donors, with incorporation or reduction of molecular oxygen"/>
    <property type="evidence" value="ECO:0007669"/>
    <property type="project" value="InterPro"/>
</dbReference>
<evidence type="ECO:0000313" key="8">
    <source>
        <dbReference type="EMBL" id="MQL91830.1"/>
    </source>
</evidence>
<keyword evidence="4 5" id="KW-0408">Iron</keyword>